<protein>
    <recommendedName>
        <fullName evidence="4">DUF3558 domain-containing protein</fullName>
    </recommendedName>
</protein>
<feature type="chain" id="PRO_5046188862" description="DUF3558 domain-containing protein" evidence="1">
    <location>
        <begin position="27"/>
        <end position="170"/>
    </location>
</feature>
<dbReference type="Proteomes" id="UP000673197">
    <property type="component" value="Unassembled WGS sequence"/>
</dbReference>
<sequence length="170" mass="18611">MSLASTRLTIVTALASLLLSGCTSYPQETKTNYGPGKVDVVTREYVCYTDAQIIDGERTSVNLCGSSHSGFSFDYQPQIWAGIGNRMPAKFQLSDAIQGAKVRINDQFGFLKCDPLQQASGDAARETFCKLTLNDQVIVSAQVIFEPRSDTRMSEQPSGIFSLIDSLKRP</sequence>
<dbReference type="RefSeq" id="WP_210041379.1">
    <property type="nucleotide sequence ID" value="NZ_JAFFZW010000002.1"/>
</dbReference>
<gene>
    <name evidence="2" type="ORF">JTJ32_05875</name>
</gene>
<evidence type="ECO:0000313" key="2">
    <source>
        <dbReference type="EMBL" id="MBP0944853.1"/>
    </source>
</evidence>
<keyword evidence="1" id="KW-0732">Signal</keyword>
<reference evidence="2 3" key="1">
    <citation type="journal article" date="2022" name="Syst. Appl. Microbiol.">
        <title>Pseudomonas alliivorans sp. nov., a plant-pathogenic bacterium isolated from onion foliage in Georgia, USA.</title>
        <authorList>
            <person name="Zhao M."/>
            <person name="Tyson C."/>
            <person name="Chen H.C."/>
            <person name="Paudel S."/>
            <person name="Gitaitis R."/>
            <person name="Kvitko B."/>
            <person name="Dutta B."/>
        </authorList>
    </citation>
    <scope>NUCLEOTIDE SEQUENCE [LARGE SCALE GENOMIC DNA]</scope>
    <source>
        <strain evidence="2 3">20GA0068</strain>
    </source>
</reference>
<accession>A0ABS4C2T4</accession>
<dbReference type="EMBL" id="JAFFZW010000002">
    <property type="protein sequence ID" value="MBP0944853.1"/>
    <property type="molecule type" value="Genomic_DNA"/>
</dbReference>
<evidence type="ECO:0000313" key="3">
    <source>
        <dbReference type="Proteomes" id="UP000673197"/>
    </source>
</evidence>
<evidence type="ECO:0000256" key="1">
    <source>
        <dbReference type="SAM" id="SignalP"/>
    </source>
</evidence>
<feature type="signal peptide" evidence="1">
    <location>
        <begin position="1"/>
        <end position="26"/>
    </location>
</feature>
<organism evidence="2 3">
    <name type="scientific">Pseudomonas alliivorans</name>
    <dbReference type="NCBI Taxonomy" id="2810613"/>
    <lineage>
        <taxon>Bacteria</taxon>
        <taxon>Pseudomonadati</taxon>
        <taxon>Pseudomonadota</taxon>
        <taxon>Gammaproteobacteria</taxon>
        <taxon>Pseudomonadales</taxon>
        <taxon>Pseudomonadaceae</taxon>
        <taxon>Pseudomonas</taxon>
    </lineage>
</organism>
<proteinExistence type="predicted"/>
<keyword evidence="3" id="KW-1185">Reference proteome</keyword>
<comment type="caution">
    <text evidence="2">The sequence shown here is derived from an EMBL/GenBank/DDBJ whole genome shotgun (WGS) entry which is preliminary data.</text>
</comment>
<evidence type="ECO:0008006" key="4">
    <source>
        <dbReference type="Google" id="ProtNLM"/>
    </source>
</evidence>
<dbReference type="PROSITE" id="PS51257">
    <property type="entry name" value="PROKAR_LIPOPROTEIN"/>
    <property type="match status" value="1"/>
</dbReference>
<name>A0ABS4C2T4_9PSED</name>